<evidence type="ECO:0000313" key="2">
    <source>
        <dbReference type="EMBL" id="OGC35262.1"/>
    </source>
</evidence>
<dbReference type="SUPFAM" id="SSF54523">
    <property type="entry name" value="Pili subunits"/>
    <property type="match status" value="1"/>
</dbReference>
<evidence type="ECO:0000313" key="3">
    <source>
        <dbReference type="Proteomes" id="UP000177309"/>
    </source>
</evidence>
<reference evidence="2 3" key="1">
    <citation type="journal article" date="2016" name="Nat. Commun.">
        <title>Thousands of microbial genomes shed light on interconnected biogeochemical processes in an aquifer system.</title>
        <authorList>
            <person name="Anantharaman K."/>
            <person name="Brown C.T."/>
            <person name="Hug L.A."/>
            <person name="Sharon I."/>
            <person name="Castelle C.J."/>
            <person name="Probst A.J."/>
            <person name="Thomas B.C."/>
            <person name="Singh A."/>
            <person name="Wilkins M.J."/>
            <person name="Karaoz U."/>
            <person name="Brodie E.L."/>
            <person name="Williams K.H."/>
            <person name="Hubbard S.S."/>
            <person name="Banfield J.F."/>
        </authorList>
    </citation>
    <scope>NUCLEOTIDE SEQUENCE [LARGE SCALE GENOMIC DNA]</scope>
</reference>
<dbReference type="Pfam" id="PF07963">
    <property type="entry name" value="N_methyl"/>
    <property type="match status" value="1"/>
</dbReference>
<dbReference type="NCBIfam" id="TIGR02532">
    <property type="entry name" value="IV_pilin_GFxxxE"/>
    <property type="match status" value="1"/>
</dbReference>
<dbReference type="Proteomes" id="UP000177309">
    <property type="component" value="Unassembled WGS sequence"/>
</dbReference>
<proteinExistence type="predicted"/>
<dbReference type="InterPro" id="IPR012902">
    <property type="entry name" value="N_methyl_site"/>
</dbReference>
<protein>
    <recommendedName>
        <fullName evidence="4">Prepilin-type N-terminal cleavage/methylation domain-containing protein</fullName>
    </recommendedName>
</protein>
<dbReference type="InterPro" id="IPR045584">
    <property type="entry name" value="Pilin-like"/>
</dbReference>
<keyword evidence="1" id="KW-0812">Transmembrane</keyword>
<keyword evidence="1" id="KW-0472">Membrane</keyword>
<accession>A0A1F4TR96</accession>
<evidence type="ECO:0000256" key="1">
    <source>
        <dbReference type="SAM" id="Phobius"/>
    </source>
</evidence>
<dbReference type="EMBL" id="MEUI01000005">
    <property type="protein sequence ID" value="OGC35262.1"/>
    <property type="molecule type" value="Genomic_DNA"/>
</dbReference>
<sequence>MNKNSKLGFTLVELLVSLCIFSVLSGAMFFALGSQLRNWKRVAAFCESAQINNFALSGITTDIRAAAEIIPTSGQDMLILKIGADVIEYSLSDKKIKRRKNNYSAYLTDVNEVKQLTFDYPEAKLVRVSTEAFTAQAAIRN</sequence>
<keyword evidence="1" id="KW-1133">Transmembrane helix</keyword>
<name>A0A1F4TR96_UNCSA</name>
<feature type="transmembrane region" description="Helical" evidence="1">
    <location>
        <begin position="12"/>
        <end position="32"/>
    </location>
</feature>
<evidence type="ECO:0008006" key="4">
    <source>
        <dbReference type="Google" id="ProtNLM"/>
    </source>
</evidence>
<organism evidence="2 3">
    <name type="scientific">candidate division WOR-1 bacterium RIFOXYC2_FULL_41_25</name>
    <dbReference type="NCBI Taxonomy" id="1802586"/>
    <lineage>
        <taxon>Bacteria</taxon>
        <taxon>Bacillati</taxon>
        <taxon>Saganbacteria</taxon>
    </lineage>
</organism>
<gene>
    <name evidence="2" type="ORF">A2462_08480</name>
</gene>
<comment type="caution">
    <text evidence="2">The sequence shown here is derived from an EMBL/GenBank/DDBJ whole genome shotgun (WGS) entry which is preliminary data.</text>
</comment>
<dbReference type="AlphaFoldDB" id="A0A1F4TR96"/>